<evidence type="ECO:0000256" key="1">
    <source>
        <dbReference type="SAM" id="MobiDB-lite"/>
    </source>
</evidence>
<dbReference type="STRING" id="758803.SAMN05421803_103392"/>
<evidence type="ECO:0008006" key="4">
    <source>
        <dbReference type="Google" id="ProtNLM"/>
    </source>
</evidence>
<organism evidence="2 3">
    <name type="scientific">Nocardiopsis flavescens</name>
    <dbReference type="NCBI Taxonomy" id="758803"/>
    <lineage>
        <taxon>Bacteria</taxon>
        <taxon>Bacillati</taxon>
        <taxon>Actinomycetota</taxon>
        <taxon>Actinomycetes</taxon>
        <taxon>Streptosporangiales</taxon>
        <taxon>Nocardiopsidaceae</taxon>
        <taxon>Nocardiopsis</taxon>
    </lineage>
</organism>
<dbReference type="Pfam" id="PF16259">
    <property type="entry name" value="DUF4913"/>
    <property type="match status" value="1"/>
</dbReference>
<evidence type="ECO:0000313" key="2">
    <source>
        <dbReference type="EMBL" id="SHJ08610.1"/>
    </source>
</evidence>
<protein>
    <recommendedName>
        <fullName evidence="4">DUF4913 domain-containing protein</fullName>
    </recommendedName>
</protein>
<reference evidence="2 3" key="1">
    <citation type="submission" date="2016-11" db="EMBL/GenBank/DDBJ databases">
        <authorList>
            <person name="Jaros S."/>
            <person name="Januszkiewicz K."/>
            <person name="Wedrychowicz H."/>
        </authorList>
    </citation>
    <scope>NUCLEOTIDE SEQUENCE [LARGE SCALE GENOMIC DNA]</scope>
    <source>
        <strain evidence="2 3">CGMCC 4.5723</strain>
    </source>
</reference>
<sequence>MAGNEDWLDELNEYANDSGEGGDPEGLHHRNAVDFFENYFRHVYKRRVGVRNQYRWSARWWENAEALIRIDAIWRAWESLRNDPSTGISTWLRDHADYHMGILLSPDGPMATAEDANGRGEPLPHDPPPPGHFPEY</sequence>
<proteinExistence type="predicted"/>
<accession>A0A1M6GF77</accession>
<dbReference type="Proteomes" id="UP000184452">
    <property type="component" value="Unassembled WGS sequence"/>
</dbReference>
<feature type="region of interest" description="Disordered" evidence="1">
    <location>
        <begin position="107"/>
        <end position="136"/>
    </location>
</feature>
<feature type="compositionally biased region" description="Pro residues" evidence="1">
    <location>
        <begin position="125"/>
        <end position="136"/>
    </location>
</feature>
<name>A0A1M6GF77_9ACTN</name>
<keyword evidence="3" id="KW-1185">Reference proteome</keyword>
<gene>
    <name evidence="2" type="ORF">SAMN05421803_103392</name>
</gene>
<evidence type="ECO:0000313" key="3">
    <source>
        <dbReference type="Proteomes" id="UP000184452"/>
    </source>
</evidence>
<dbReference type="InterPro" id="IPR032584">
    <property type="entry name" value="DUF4913"/>
</dbReference>
<dbReference type="AlphaFoldDB" id="A0A1M6GF77"/>
<dbReference type="EMBL" id="FQZK01000003">
    <property type="protein sequence ID" value="SHJ08610.1"/>
    <property type="molecule type" value="Genomic_DNA"/>
</dbReference>
<dbReference type="OrthoDB" id="4570343at2"/>
<dbReference type="RefSeq" id="WP_084737035.1">
    <property type="nucleotide sequence ID" value="NZ_FQZK01000003.1"/>
</dbReference>